<dbReference type="PROSITE" id="PS50035">
    <property type="entry name" value="PLD"/>
    <property type="match status" value="1"/>
</dbReference>
<organism evidence="8 9">
    <name type="scientific">Pedobacter frigiditerrae</name>
    <dbReference type="NCBI Taxonomy" id="2530452"/>
    <lineage>
        <taxon>Bacteria</taxon>
        <taxon>Pseudomonadati</taxon>
        <taxon>Bacteroidota</taxon>
        <taxon>Sphingobacteriia</taxon>
        <taxon>Sphingobacteriales</taxon>
        <taxon>Sphingobacteriaceae</taxon>
        <taxon>Pedobacter</taxon>
    </lineage>
</organism>
<evidence type="ECO:0000256" key="6">
    <source>
        <dbReference type="ARBA" id="ARBA00023098"/>
    </source>
</evidence>
<dbReference type="SUPFAM" id="SSF56024">
    <property type="entry name" value="Phospholipase D/nuclease"/>
    <property type="match status" value="2"/>
</dbReference>
<dbReference type="InterPro" id="IPR051406">
    <property type="entry name" value="PLD_domain"/>
</dbReference>
<dbReference type="RefSeq" id="WP_131553455.1">
    <property type="nucleotide sequence ID" value="NZ_SJSK01000003.1"/>
</dbReference>
<dbReference type="Gene3D" id="3.30.870.10">
    <property type="entry name" value="Endonuclease Chain A"/>
    <property type="match status" value="2"/>
</dbReference>
<gene>
    <name evidence="8" type="ORF">EZ428_12235</name>
</gene>
<keyword evidence="5" id="KW-0442">Lipid degradation</keyword>
<feature type="domain" description="PLD phosphodiesterase" evidence="7">
    <location>
        <begin position="484"/>
        <end position="515"/>
    </location>
</feature>
<reference evidence="8 9" key="1">
    <citation type="submission" date="2019-02" db="EMBL/GenBank/DDBJ databases">
        <title>Pedobacter sp. RP-1-13 sp. nov., isolated from Arctic soil.</title>
        <authorList>
            <person name="Dahal R.H."/>
        </authorList>
    </citation>
    <scope>NUCLEOTIDE SEQUENCE [LARGE SCALE GENOMIC DNA]</scope>
    <source>
        <strain evidence="8 9">RP-1-13</strain>
    </source>
</reference>
<dbReference type="PANTHER" id="PTHR43856">
    <property type="entry name" value="CARDIOLIPIN HYDROLASE"/>
    <property type="match status" value="1"/>
</dbReference>
<proteinExistence type="inferred from homology"/>
<evidence type="ECO:0000259" key="7">
    <source>
        <dbReference type="PROSITE" id="PS50035"/>
    </source>
</evidence>
<dbReference type="GO" id="GO:0016042">
    <property type="term" value="P:lipid catabolic process"/>
    <property type="evidence" value="ECO:0007669"/>
    <property type="project" value="UniProtKB-KW"/>
</dbReference>
<dbReference type="Pfam" id="PF13091">
    <property type="entry name" value="PLDc_2"/>
    <property type="match status" value="2"/>
</dbReference>
<sequence>MRSKSQPTQGYTVYAVSGTNTVSFTIDFRDADTANLLGFAFERVNLSTGEKKVPKGYKVFGSVIPNPDKDTSVETFKHPIQSFVWDDFTCTAGESYKYAIYPMTGKPNALKKNDPITIQIETEPYYTTGEHDVFFNSGVASSQAYARKFNNLRPDKITDPILKAECKQWLSRELDDAILKFIGQAAKGDMLYACFYEFRYEPVVTAFKKAIDKGVKVKIIIDAKNNPKLNEENEMVSFPRDANLKMLQDIGIALDQNIILREANKGSIQHNKFIVFQKGGEAAPAQVWTGSTNISEGGFHGQTNVGHWIRNKETATAFKKYWTILSVDPGQLDNGDDAGDKAKMASLRLDIEKLYGNFEFRDWNDIQQGITCIFSPRSTEKVLKSYAAMFDSADVMACVTLAFGVNDVFKQALVDNLNTDQLSFMLLEKPDEPKKLKDGKKPKKPFVYINAKQNVYKAWGAYLNDPLYQWTREVSTRQLKLNTHVAYVHSKFMLIDPLGDDPVVITGSANFSGPSTTSNDENMVIIRGNRRVADIYYTEFNRINNHYYFRAVYNKVNKDDGAKRKSLFLAETAAEWLEDYKPGTLKYKKVVARSTMDV</sequence>
<name>A0A4R0MSQ6_9SPHI</name>
<evidence type="ECO:0000256" key="4">
    <source>
        <dbReference type="ARBA" id="ARBA00022801"/>
    </source>
</evidence>
<dbReference type="GO" id="GO:0004630">
    <property type="term" value="F:phospholipase D activity"/>
    <property type="evidence" value="ECO:0007669"/>
    <property type="project" value="UniProtKB-EC"/>
</dbReference>
<evidence type="ECO:0000313" key="9">
    <source>
        <dbReference type="Proteomes" id="UP000292884"/>
    </source>
</evidence>
<keyword evidence="9" id="KW-1185">Reference proteome</keyword>
<dbReference type="GO" id="GO:0016891">
    <property type="term" value="F:RNA endonuclease activity producing 5'-phosphomonoesters, hydrolytic mechanism"/>
    <property type="evidence" value="ECO:0007669"/>
    <property type="project" value="TreeGrafter"/>
</dbReference>
<dbReference type="Proteomes" id="UP000292884">
    <property type="component" value="Unassembled WGS sequence"/>
</dbReference>
<protein>
    <recommendedName>
        <fullName evidence="3">phospholipase D</fullName>
        <ecNumber evidence="3">3.1.4.4</ecNumber>
    </recommendedName>
</protein>
<dbReference type="InterPro" id="IPR001736">
    <property type="entry name" value="PLipase_D/transphosphatidylase"/>
</dbReference>
<comment type="caution">
    <text evidence="8">The sequence shown here is derived from an EMBL/GenBank/DDBJ whole genome shotgun (WGS) entry which is preliminary data.</text>
</comment>
<accession>A0A4R0MSQ6</accession>
<dbReference type="EMBL" id="SJSK01000003">
    <property type="protein sequence ID" value="TCC90051.1"/>
    <property type="molecule type" value="Genomic_DNA"/>
</dbReference>
<dbReference type="EC" id="3.1.4.4" evidence="3"/>
<evidence type="ECO:0000256" key="5">
    <source>
        <dbReference type="ARBA" id="ARBA00022963"/>
    </source>
</evidence>
<dbReference type="InterPro" id="IPR025202">
    <property type="entry name" value="PLD-like_dom"/>
</dbReference>
<evidence type="ECO:0000313" key="8">
    <source>
        <dbReference type="EMBL" id="TCC90051.1"/>
    </source>
</evidence>
<keyword evidence="6" id="KW-0443">Lipid metabolism</keyword>
<dbReference type="AlphaFoldDB" id="A0A4R0MSQ6"/>
<comment type="similarity">
    <text evidence="2">Belongs to the phospholipase D family.</text>
</comment>
<dbReference type="PANTHER" id="PTHR43856:SF1">
    <property type="entry name" value="MITOCHONDRIAL CARDIOLIPIN HYDROLASE"/>
    <property type="match status" value="1"/>
</dbReference>
<comment type="catalytic activity">
    <reaction evidence="1">
        <text>a 1,2-diacyl-sn-glycero-3-phosphocholine + H2O = a 1,2-diacyl-sn-glycero-3-phosphate + choline + H(+)</text>
        <dbReference type="Rhea" id="RHEA:14445"/>
        <dbReference type="ChEBI" id="CHEBI:15354"/>
        <dbReference type="ChEBI" id="CHEBI:15377"/>
        <dbReference type="ChEBI" id="CHEBI:15378"/>
        <dbReference type="ChEBI" id="CHEBI:57643"/>
        <dbReference type="ChEBI" id="CHEBI:58608"/>
        <dbReference type="EC" id="3.1.4.4"/>
    </reaction>
</comment>
<evidence type="ECO:0000256" key="3">
    <source>
        <dbReference type="ARBA" id="ARBA00012027"/>
    </source>
</evidence>
<dbReference type="GO" id="GO:0006793">
    <property type="term" value="P:phosphorus metabolic process"/>
    <property type="evidence" value="ECO:0007669"/>
    <property type="project" value="UniProtKB-ARBA"/>
</dbReference>
<evidence type="ECO:0000256" key="2">
    <source>
        <dbReference type="ARBA" id="ARBA00008664"/>
    </source>
</evidence>
<keyword evidence="4" id="KW-0378">Hydrolase</keyword>
<evidence type="ECO:0000256" key="1">
    <source>
        <dbReference type="ARBA" id="ARBA00000798"/>
    </source>
</evidence>
<dbReference type="OrthoDB" id="9762009at2"/>